<dbReference type="PRINTS" id="PR00035">
    <property type="entry name" value="HTHGNTR"/>
</dbReference>
<dbReference type="InterPro" id="IPR036390">
    <property type="entry name" value="WH_DNA-bd_sf"/>
</dbReference>
<evidence type="ECO:0000256" key="1">
    <source>
        <dbReference type="ARBA" id="ARBA00005384"/>
    </source>
</evidence>
<dbReference type="Gene3D" id="1.10.10.10">
    <property type="entry name" value="Winged helix-like DNA-binding domain superfamily/Winged helix DNA-binding domain"/>
    <property type="match status" value="1"/>
</dbReference>
<evidence type="ECO:0000256" key="2">
    <source>
        <dbReference type="ARBA" id="ARBA00022898"/>
    </source>
</evidence>
<evidence type="ECO:0000259" key="6">
    <source>
        <dbReference type="PROSITE" id="PS50949"/>
    </source>
</evidence>
<proteinExistence type="inferred from homology"/>
<dbReference type="GO" id="GO:0003677">
    <property type="term" value="F:DNA binding"/>
    <property type="evidence" value="ECO:0007669"/>
    <property type="project" value="UniProtKB-KW"/>
</dbReference>
<keyword evidence="7" id="KW-0032">Aminotransferase</keyword>
<dbReference type="CDD" id="cd00609">
    <property type="entry name" value="AAT_like"/>
    <property type="match status" value="1"/>
</dbReference>
<dbReference type="InterPro" id="IPR004839">
    <property type="entry name" value="Aminotransferase_I/II_large"/>
</dbReference>
<dbReference type="PANTHER" id="PTHR46577:SF1">
    <property type="entry name" value="HTH-TYPE TRANSCRIPTIONAL REGULATORY PROTEIN GABR"/>
    <property type="match status" value="1"/>
</dbReference>
<dbReference type="InterPro" id="IPR000524">
    <property type="entry name" value="Tscrpt_reg_HTH_GntR"/>
</dbReference>
<sequence>MKRSVTSIGSLIAFIIDRDDKTPVYKQLYYQIHAAILDGRLEAGSRLPASRILAQELGLSRNSVVTALDHLHAEGYVISRTGDGTYVADSLPEEHLAPRSGLLHIMTDDAILGPGPSERGRLFTELSVTAGPALPIPFVADLPAFDAFPLPLWKRFMVQSWQEVRPTMLGYADPAGFRPLRKIIASHLGASRLLRCQSSEVVMTSGSQQSLDLISRVLLDQGDPVWIEEPGYIGARCAFLAAGARLIPVPVDEAGLNVEAGRALEPHPRLIFISPSRQYPLGMTMPMARRQALLDYAERIGAWVIEDDYDCEFRYRGSPLPAVRSLDRSQRVIYLGTFSKSLLPSFRLGYLVLPETIQPVFTKAKAIIDRHPPLLEQIALGSFFKTGQFAAHIRRMRQLYHERQDVLLDELHQVVGSALTFTAADTGMHLIAFLPDNVSDLAFCDLAREYGISLRPLSIYYLSDRPKQGLIMGFAAIPVARIRWGVKQLRKVVDQMLSQKGTI</sequence>
<evidence type="ECO:0000313" key="7">
    <source>
        <dbReference type="EMBL" id="AEI38506.1"/>
    </source>
</evidence>
<dbReference type="STRING" id="579138.Zymop_1617"/>
<reference evidence="7 8" key="1">
    <citation type="journal article" date="2011" name="J. Bacteriol.">
        <title>Genome sequence of the ethanol-producing Zymomonas mobilis subsp. pomaceae lectotype strain ATCC 29192.</title>
        <authorList>
            <person name="Kouvelis V.N."/>
            <person name="Davenport K.W."/>
            <person name="Brettin T.S."/>
            <person name="Bruce D."/>
            <person name="Detter C."/>
            <person name="Han C.S."/>
            <person name="Nolan M."/>
            <person name="Tapia R."/>
            <person name="Damoulaki A."/>
            <person name="Kyrpides N.C."/>
            <person name="Typas M.A."/>
            <person name="Pappas K.M."/>
        </authorList>
    </citation>
    <scope>NUCLEOTIDE SEQUENCE [LARGE SCALE GENOMIC DNA]</scope>
    <source>
        <strain evidence="8">ATCC 29192 / DSM 22645 / JCM 10191 / CCUG 17912 / NBRC 13757 / NCIMB 11200 / NRRL B-4491 / Barker I</strain>
    </source>
</reference>
<dbReference type="GO" id="GO:0003700">
    <property type="term" value="F:DNA-binding transcription factor activity"/>
    <property type="evidence" value="ECO:0007669"/>
    <property type="project" value="InterPro"/>
</dbReference>
<evidence type="ECO:0000256" key="4">
    <source>
        <dbReference type="ARBA" id="ARBA00023125"/>
    </source>
</evidence>
<dbReference type="EMBL" id="CP002865">
    <property type="protein sequence ID" value="AEI38506.1"/>
    <property type="molecule type" value="Genomic_DNA"/>
</dbReference>
<comment type="similarity">
    <text evidence="1">In the C-terminal section; belongs to the class-I pyridoxal-phosphate-dependent aminotransferase family.</text>
</comment>
<dbReference type="GO" id="GO:0030170">
    <property type="term" value="F:pyridoxal phosphate binding"/>
    <property type="evidence" value="ECO:0007669"/>
    <property type="project" value="InterPro"/>
</dbReference>
<dbReference type="Proteomes" id="UP000000491">
    <property type="component" value="Chromosome"/>
</dbReference>
<name>F8EW96_ZYMMT</name>
<dbReference type="HOGENOM" id="CLU_017584_0_1_5"/>
<accession>F8EW96</accession>
<dbReference type="CDD" id="cd07377">
    <property type="entry name" value="WHTH_GntR"/>
    <property type="match status" value="1"/>
</dbReference>
<evidence type="ECO:0000256" key="3">
    <source>
        <dbReference type="ARBA" id="ARBA00023015"/>
    </source>
</evidence>
<dbReference type="PANTHER" id="PTHR46577">
    <property type="entry name" value="HTH-TYPE TRANSCRIPTIONAL REGULATORY PROTEIN GABR"/>
    <property type="match status" value="1"/>
</dbReference>
<keyword evidence="7" id="KW-0808">Transferase</keyword>
<evidence type="ECO:0000313" key="8">
    <source>
        <dbReference type="Proteomes" id="UP000000491"/>
    </source>
</evidence>
<dbReference type="Pfam" id="PF00392">
    <property type="entry name" value="GntR"/>
    <property type="match status" value="1"/>
</dbReference>
<feature type="domain" description="HTH gntR-type" evidence="6">
    <location>
        <begin position="22"/>
        <end position="90"/>
    </location>
</feature>
<keyword evidence="2" id="KW-0663">Pyridoxal phosphate</keyword>
<keyword evidence="3" id="KW-0805">Transcription regulation</keyword>
<organism evidence="7 8">
    <name type="scientific">Zymomonas mobilis subsp. pomaceae (strain ATCC 29192 / DSM 22645 / JCM 10191 / CCUG 17912 / NBRC 13757 / NCIMB 11200 / NRRL B-4491 / Barker I)</name>
    <dbReference type="NCBI Taxonomy" id="579138"/>
    <lineage>
        <taxon>Bacteria</taxon>
        <taxon>Pseudomonadati</taxon>
        <taxon>Pseudomonadota</taxon>
        <taxon>Alphaproteobacteria</taxon>
        <taxon>Sphingomonadales</taxon>
        <taxon>Zymomonadaceae</taxon>
        <taxon>Zymomonas</taxon>
    </lineage>
</organism>
<dbReference type="SMART" id="SM00345">
    <property type="entry name" value="HTH_GNTR"/>
    <property type="match status" value="1"/>
</dbReference>
<dbReference type="Gene3D" id="3.40.640.10">
    <property type="entry name" value="Type I PLP-dependent aspartate aminotransferase-like (Major domain)"/>
    <property type="match status" value="1"/>
</dbReference>
<dbReference type="AlphaFoldDB" id="F8EW96"/>
<keyword evidence="4" id="KW-0238">DNA-binding</keyword>
<dbReference type="PATRIC" id="fig|579138.3.peg.1716"/>
<dbReference type="RefSeq" id="WP_013934894.1">
    <property type="nucleotide sequence ID" value="NC_015709.1"/>
</dbReference>
<dbReference type="SUPFAM" id="SSF53383">
    <property type="entry name" value="PLP-dependent transferases"/>
    <property type="match status" value="1"/>
</dbReference>
<dbReference type="PROSITE" id="PS50949">
    <property type="entry name" value="HTH_GNTR"/>
    <property type="match status" value="1"/>
</dbReference>
<dbReference type="InterPro" id="IPR036388">
    <property type="entry name" value="WH-like_DNA-bd_sf"/>
</dbReference>
<evidence type="ECO:0000256" key="5">
    <source>
        <dbReference type="ARBA" id="ARBA00023163"/>
    </source>
</evidence>
<dbReference type="SUPFAM" id="SSF46785">
    <property type="entry name" value="Winged helix' DNA-binding domain"/>
    <property type="match status" value="1"/>
</dbReference>
<dbReference type="InterPro" id="IPR015421">
    <property type="entry name" value="PyrdxlP-dep_Trfase_major"/>
</dbReference>
<dbReference type="InterPro" id="IPR015424">
    <property type="entry name" value="PyrdxlP-dep_Trfase"/>
</dbReference>
<dbReference type="GO" id="GO:0008483">
    <property type="term" value="F:transaminase activity"/>
    <property type="evidence" value="ECO:0007669"/>
    <property type="project" value="UniProtKB-KW"/>
</dbReference>
<dbReference type="Pfam" id="PF00155">
    <property type="entry name" value="Aminotran_1_2"/>
    <property type="match status" value="1"/>
</dbReference>
<keyword evidence="5" id="KW-0804">Transcription</keyword>
<gene>
    <name evidence="7" type="ordered locus">Zymop_1617</name>
</gene>
<protein>
    <submittedName>
        <fullName evidence="7">Transcriptional regulator, GntR family with aminotransferase domain</fullName>
    </submittedName>
</protein>
<dbReference type="InterPro" id="IPR051446">
    <property type="entry name" value="HTH_trans_reg/aminotransferase"/>
</dbReference>
<dbReference type="KEGG" id="zmp:Zymop_1617"/>
<dbReference type="eggNOG" id="COG1167">
    <property type="taxonomic scope" value="Bacteria"/>
</dbReference>